<dbReference type="PATRIC" id="fig|556287.8.peg.151"/>
<dbReference type="AlphaFoldDB" id="A0A0F4VMR1"/>
<feature type="transmembrane region" description="Helical" evidence="1">
    <location>
        <begin position="12"/>
        <end position="33"/>
    </location>
</feature>
<keyword evidence="3" id="KW-1185">Reference proteome</keyword>
<name>A0A0F4VMR1_9HYPH</name>
<evidence type="ECO:0000256" key="1">
    <source>
        <dbReference type="SAM" id="Phobius"/>
    </source>
</evidence>
<accession>A0A0F4VMR1</accession>
<gene>
    <name evidence="2" type="ORF">DJ66_0183</name>
</gene>
<dbReference type="RefSeq" id="WP_045960443.1">
    <property type="nucleotide sequence ID" value="NZ_JMTK01000001.1"/>
</dbReference>
<sequence>MKKNLIKLGKFFIGIMLIGIFADFWGIFLGYFLGIDFGSSSWFLAIFLFFLRYFLGIDLL</sequence>
<feature type="transmembrane region" description="Helical" evidence="1">
    <location>
        <begin position="39"/>
        <end position="55"/>
    </location>
</feature>
<comment type="caution">
    <text evidence="2">The sequence shown here is derived from an EMBL/GenBank/DDBJ whole genome shotgun (WGS) entry which is preliminary data.</text>
</comment>
<keyword evidence="1" id="KW-1133">Transmembrane helix</keyword>
<evidence type="ECO:0000313" key="2">
    <source>
        <dbReference type="EMBL" id="KJZ82575.1"/>
    </source>
</evidence>
<evidence type="ECO:0000313" key="3">
    <source>
        <dbReference type="Proteomes" id="UP000033731"/>
    </source>
</evidence>
<keyword evidence="1" id="KW-0812">Transmembrane</keyword>
<reference evidence="2 3" key="1">
    <citation type="journal article" date="2015" name="Phytopathology">
        <title>Genomes of Candidatus Liberibacter solanacearum haplotype A from New Zealand and the USA suggest significant genome plasticity in the species.</title>
        <authorList>
            <person name="Thompson S.M."/>
            <person name="Johnson C.P."/>
            <person name="Lu A.Y."/>
            <person name="Frampton R.A."/>
            <person name="Sullivan K.L."/>
            <person name="Fiers M.W."/>
            <person name="Crowhurst R.N."/>
            <person name="Pitman A.R."/>
            <person name="Scott I."/>
            <person name="Gudmestad N.C."/>
            <person name="Smith G.R."/>
        </authorList>
    </citation>
    <scope>NUCLEOTIDE SEQUENCE [LARGE SCALE GENOMIC DNA]</scope>
    <source>
        <strain evidence="2 3">LsoNZ1</strain>
    </source>
</reference>
<proteinExistence type="predicted"/>
<keyword evidence="1" id="KW-0472">Membrane</keyword>
<dbReference type="EMBL" id="JMTK01000001">
    <property type="protein sequence ID" value="KJZ82575.1"/>
    <property type="molecule type" value="Genomic_DNA"/>
</dbReference>
<organism evidence="2 3">
    <name type="scientific">Candidatus Liberibacter solanacearum</name>
    <dbReference type="NCBI Taxonomy" id="556287"/>
    <lineage>
        <taxon>Bacteria</taxon>
        <taxon>Pseudomonadati</taxon>
        <taxon>Pseudomonadota</taxon>
        <taxon>Alphaproteobacteria</taxon>
        <taxon>Hyphomicrobiales</taxon>
        <taxon>Rhizobiaceae</taxon>
        <taxon>Liberibacter</taxon>
    </lineage>
</organism>
<protein>
    <submittedName>
        <fullName evidence="2">Uncharacterized protein</fullName>
    </submittedName>
</protein>
<dbReference type="Proteomes" id="UP000033731">
    <property type="component" value="Unassembled WGS sequence"/>
</dbReference>